<keyword evidence="3 9" id="KW-0489">Methyltransferase</keyword>
<dbReference type="PROSITE" id="PS01231">
    <property type="entry name" value="TRMA_2"/>
    <property type="match status" value="1"/>
</dbReference>
<accession>A0ABU9G2D2</accession>
<dbReference type="SUPFAM" id="SSF53335">
    <property type="entry name" value="S-adenosyl-L-methionine-dependent methyltransferases"/>
    <property type="match status" value="1"/>
</dbReference>
<feature type="binding site" evidence="9 10">
    <location>
        <position position="271"/>
    </location>
    <ligand>
        <name>S-adenosyl-L-methionine</name>
        <dbReference type="ChEBI" id="CHEBI:59789"/>
    </ligand>
</feature>
<feature type="active site" description="Nucleophile" evidence="9 10">
    <location>
        <position position="394"/>
    </location>
</feature>
<dbReference type="Pfam" id="PF05958">
    <property type="entry name" value="tRNA_U5-meth_tr"/>
    <property type="match status" value="1"/>
</dbReference>
<dbReference type="NCBIfam" id="NF009639">
    <property type="entry name" value="PRK13168.1"/>
    <property type="match status" value="1"/>
</dbReference>
<organism evidence="13 14">
    <name type="scientific">Marinomonas arenicola</name>
    <dbReference type="NCBI Taxonomy" id="569601"/>
    <lineage>
        <taxon>Bacteria</taxon>
        <taxon>Pseudomonadati</taxon>
        <taxon>Pseudomonadota</taxon>
        <taxon>Gammaproteobacteria</taxon>
        <taxon>Oceanospirillales</taxon>
        <taxon>Oceanospirillaceae</taxon>
        <taxon>Marinomonas</taxon>
    </lineage>
</organism>
<dbReference type="InterPro" id="IPR002792">
    <property type="entry name" value="TRAM_dom"/>
</dbReference>
<dbReference type="Gene3D" id="3.40.50.150">
    <property type="entry name" value="Vaccinia Virus protein VP39"/>
    <property type="match status" value="1"/>
</dbReference>
<evidence type="ECO:0000256" key="11">
    <source>
        <dbReference type="PROSITE-ProRule" id="PRU10015"/>
    </source>
</evidence>
<dbReference type="RefSeq" id="WP_341566088.1">
    <property type="nucleotide sequence ID" value="NZ_JBAKAR010000001.1"/>
</dbReference>
<dbReference type="InterPro" id="IPR029063">
    <property type="entry name" value="SAM-dependent_MTases_sf"/>
</dbReference>
<dbReference type="Gene3D" id="2.40.50.140">
    <property type="entry name" value="Nucleic acid-binding proteins"/>
    <property type="match status" value="1"/>
</dbReference>
<comment type="similarity">
    <text evidence="9">Belongs to the class I-like SAM-binding methyltransferase superfamily. RNA M5U methyltransferase family. RlmD subfamily.</text>
</comment>
<dbReference type="Gene3D" id="2.40.50.1070">
    <property type="match status" value="1"/>
</dbReference>
<evidence type="ECO:0000313" key="14">
    <source>
        <dbReference type="Proteomes" id="UP001379949"/>
    </source>
</evidence>
<dbReference type="PROSITE" id="PS01230">
    <property type="entry name" value="TRMA_1"/>
    <property type="match status" value="1"/>
</dbReference>
<dbReference type="InterPro" id="IPR030390">
    <property type="entry name" value="MeTrfase_TrmA_AS"/>
</dbReference>
<feature type="binding site" evidence="9 10">
    <location>
        <position position="321"/>
    </location>
    <ligand>
        <name>S-adenosyl-L-methionine</name>
        <dbReference type="ChEBI" id="CHEBI:59789"/>
    </ligand>
</feature>
<dbReference type="PANTHER" id="PTHR11061">
    <property type="entry name" value="RNA M5U METHYLTRANSFERASE"/>
    <property type="match status" value="1"/>
</dbReference>
<dbReference type="GO" id="GO:0008168">
    <property type="term" value="F:methyltransferase activity"/>
    <property type="evidence" value="ECO:0007669"/>
    <property type="project" value="UniProtKB-KW"/>
</dbReference>
<evidence type="ECO:0000256" key="3">
    <source>
        <dbReference type="ARBA" id="ARBA00022603"/>
    </source>
</evidence>
<dbReference type="CDD" id="cd02440">
    <property type="entry name" value="AdoMet_MTases"/>
    <property type="match status" value="1"/>
</dbReference>
<dbReference type="Proteomes" id="UP001379949">
    <property type="component" value="Unassembled WGS sequence"/>
</dbReference>
<evidence type="ECO:0000256" key="4">
    <source>
        <dbReference type="ARBA" id="ARBA00022679"/>
    </source>
</evidence>
<keyword evidence="1 9" id="KW-0004">4Fe-4S</keyword>
<keyword evidence="14" id="KW-1185">Reference proteome</keyword>
<dbReference type="PROSITE" id="PS50926">
    <property type="entry name" value="TRAM"/>
    <property type="match status" value="1"/>
</dbReference>
<dbReference type="Pfam" id="PF01938">
    <property type="entry name" value="TRAM"/>
    <property type="match status" value="1"/>
</dbReference>
<dbReference type="HAMAP" id="MF_01010">
    <property type="entry name" value="23SrRNA_methyltr_RlmD"/>
    <property type="match status" value="1"/>
</dbReference>
<evidence type="ECO:0000256" key="10">
    <source>
        <dbReference type="PROSITE-ProRule" id="PRU01024"/>
    </source>
</evidence>
<name>A0ABU9G2D2_9GAMM</name>
<evidence type="ECO:0000256" key="5">
    <source>
        <dbReference type="ARBA" id="ARBA00022691"/>
    </source>
</evidence>
<evidence type="ECO:0000256" key="1">
    <source>
        <dbReference type="ARBA" id="ARBA00022485"/>
    </source>
</evidence>
<evidence type="ECO:0000256" key="2">
    <source>
        <dbReference type="ARBA" id="ARBA00022552"/>
    </source>
</evidence>
<dbReference type="NCBIfam" id="TIGR00479">
    <property type="entry name" value="rumA"/>
    <property type="match status" value="1"/>
</dbReference>
<dbReference type="PROSITE" id="PS51687">
    <property type="entry name" value="SAM_MT_RNA_M5U"/>
    <property type="match status" value="1"/>
</dbReference>
<gene>
    <name evidence="9 13" type="primary">rlmD</name>
    <name evidence="13" type="ORF">V6242_01350</name>
</gene>
<keyword evidence="7 9" id="KW-0408">Iron</keyword>
<feature type="binding site" evidence="9">
    <location>
        <position position="305"/>
    </location>
    <ligand>
        <name>S-adenosyl-L-methionine</name>
        <dbReference type="ChEBI" id="CHEBI:59789"/>
    </ligand>
</feature>
<keyword evidence="2 9" id="KW-0698">rRNA processing</keyword>
<feature type="active site" evidence="11">
    <location>
        <position position="394"/>
    </location>
</feature>
<dbReference type="GO" id="GO:0032259">
    <property type="term" value="P:methylation"/>
    <property type="evidence" value="ECO:0007669"/>
    <property type="project" value="UniProtKB-KW"/>
</dbReference>
<dbReference type="EMBL" id="JBAKAR010000001">
    <property type="protein sequence ID" value="MEL0611774.1"/>
    <property type="molecule type" value="Genomic_DNA"/>
</dbReference>
<dbReference type="SUPFAM" id="SSF50249">
    <property type="entry name" value="Nucleic acid-binding proteins"/>
    <property type="match status" value="1"/>
</dbReference>
<reference evidence="13 14" key="1">
    <citation type="submission" date="2024-02" db="EMBL/GenBank/DDBJ databases">
        <title>Bacteria isolated from the canopy kelp, Nereocystis luetkeana.</title>
        <authorList>
            <person name="Pfister C.A."/>
            <person name="Younker I.T."/>
            <person name="Light S.H."/>
        </authorList>
    </citation>
    <scope>NUCLEOTIDE SEQUENCE [LARGE SCALE GENOMIC DNA]</scope>
    <source>
        <strain evidence="13 14">TI.4.07</strain>
    </source>
</reference>
<dbReference type="InterPro" id="IPR010280">
    <property type="entry name" value="U5_MeTrfase_fam"/>
</dbReference>
<keyword evidence="5 9" id="KW-0949">S-adenosyl-L-methionine</keyword>
<evidence type="ECO:0000256" key="9">
    <source>
        <dbReference type="HAMAP-Rule" id="MF_01010"/>
    </source>
</evidence>
<keyword evidence="4 9" id="KW-0808">Transferase</keyword>
<feature type="binding site" evidence="9 10">
    <location>
        <position position="368"/>
    </location>
    <ligand>
        <name>S-adenosyl-L-methionine</name>
        <dbReference type="ChEBI" id="CHEBI:59789"/>
    </ligand>
</feature>
<evidence type="ECO:0000313" key="13">
    <source>
        <dbReference type="EMBL" id="MEL0611774.1"/>
    </source>
</evidence>
<evidence type="ECO:0000256" key="8">
    <source>
        <dbReference type="ARBA" id="ARBA00023014"/>
    </source>
</evidence>
<evidence type="ECO:0000256" key="6">
    <source>
        <dbReference type="ARBA" id="ARBA00022723"/>
    </source>
</evidence>
<sequence length="443" mass="49272">MRRRTAPRRSPKVQPLGPVQTYQVDSLTHEAKGVARFSGKVTFIDGALPGETVEAQVVKAGRRFDEANLTRILQSSPHRISPACVHFAKCGGCSFQHLAAEQQLETKKQWLKGQLRNVADNAELELLSDAPFAYRRRARISIQSQKEGFQMGFRGKSSKNIIQIDQCLVLTQPLQLVYAALKKALGNNALTSKVGHIELLEDTQGTSVLFRLTAPIAESLQAEWQAWAKDHDVVLYWQQPTESKASVAPTSLRRYELDGLTFQYHPQDFIQVNQTLNQQMVAQAMDWLAPNDEDVILDLFCGVGNFSLPLAKRAKQVLGIEVQESMVEAGRKNAQLNQLDKVAFLAADLTQPVSAGLSKMGVTKVLLDPPRTGALEFLDSIIKIKPEQILYVSCNASTLARDAEYLVAKGYQVSRVSLMDMFPQTSHVEAMMLLQKRSKLKGK</sequence>
<feature type="binding site" evidence="9">
    <location>
        <position position="348"/>
    </location>
    <ligand>
        <name>S-adenosyl-L-methionine</name>
        <dbReference type="ChEBI" id="CHEBI:59789"/>
    </ligand>
</feature>
<feature type="domain" description="TRAM" evidence="12">
    <location>
        <begin position="13"/>
        <end position="71"/>
    </location>
</feature>
<keyword evidence="6 9" id="KW-0479">Metal-binding</keyword>
<dbReference type="InterPro" id="IPR030391">
    <property type="entry name" value="MeTrfase_TrmA_CS"/>
</dbReference>
<comment type="function">
    <text evidence="9">Catalyzes the formation of 5-methyl-uridine at position 1939 (m5U1939) in 23S rRNA.</text>
</comment>
<evidence type="ECO:0000256" key="7">
    <source>
        <dbReference type="ARBA" id="ARBA00023004"/>
    </source>
</evidence>
<feature type="binding site" evidence="9">
    <location>
        <position position="90"/>
    </location>
    <ligand>
        <name>[4Fe-4S] cluster</name>
        <dbReference type="ChEBI" id="CHEBI:49883"/>
    </ligand>
</feature>
<feature type="binding site" evidence="9">
    <location>
        <position position="167"/>
    </location>
    <ligand>
        <name>[4Fe-4S] cluster</name>
        <dbReference type="ChEBI" id="CHEBI:49883"/>
    </ligand>
</feature>
<feature type="binding site" evidence="9">
    <location>
        <position position="84"/>
    </location>
    <ligand>
        <name>[4Fe-4S] cluster</name>
        <dbReference type="ChEBI" id="CHEBI:49883"/>
    </ligand>
</feature>
<keyword evidence="8 9" id="KW-0411">Iron-sulfur</keyword>
<proteinExistence type="inferred from homology"/>
<feature type="binding site" evidence="9">
    <location>
        <position position="93"/>
    </location>
    <ligand>
        <name>[4Fe-4S] cluster</name>
        <dbReference type="ChEBI" id="CHEBI:49883"/>
    </ligand>
</feature>
<feature type="binding site" evidence="9 10">
    <location>
        <position position="300"/>
    </location>
    <ligand>
        <name>S-adenosyl-L-methionine</name>
        <dbReference type="ChEBI" id="CHEBI:59789"/>
    </ligand>
</feature>
<comment type="caution">
    <text evidence="13">The sequence shown here is derived from an EMBL/GenBank/DDBJ whole genome shotgun (WGS) entry which is preliminary data.</text>
</comment>
<evidence type="ECO:0000259" key="12">
    <source>
        <dbReference type="PROSITE" id="PS50926"/>
    </source>
</evidence>
<dbReference type="InterPro" id="IPR001566">
    <property type="entry name" value="23S_rRNA_MeTrfase_RlmD"/>
</dbReference>
<comment type="catalytic activity">
    <reaction evidence="9">
        <text>uridine(1939) in 23S rRNA + S-adenosyl-L-methionine = 5-methyluridine(1939) in 23S rRNA + S-adenosyl-L-homocysteine + H(+)</text>
        <dbReference type="Rhea" id="RHEA:42908"/>
        <dbReference type="Rhea" id="RHEA-COMP:10278"/>
        <dbReference type="Rhea" id="RHEA-COMP:10279"/>
        <dbReference type="ChEBI" id="CHEBI:15378"/>
        <dbReference type="ChEBI" id="CHEBI:57856"/>
        <dbReference type="ChEBI" id="CHEBI:59789"/>
        <dbReference type="ChEBI" id="CHEBI:65315"/>
        <dbReference type="ChEBI" id="CHEBI:74447"/>
        <dbReference type="EC" id="2.1.1.190"/>
    </reaction>
</comment>
<dbReference type="EC" id="2.1.1.190" evidence="9"/>
<dbReference type="InterPro" id="IPR012340">
    <property type="entry name" value="NA-bd_OB-fold"/>
</dbReference>
<protein>
    <recommendedName>
        <fullName evidence="9">23S rRNA (uracil(1939)-C(5))-methyltransferase RlmD</fullName>
        <ecNumber evidence="9">2.1.1.190</ecNumber>
    </recommendedName>
    <alternativeName>
        <fullName evidence="9">23S rRNA(m5U1939)-methyltransferase</fullName>
    </alternativeName>
</protein>
<dbReference type="PANTHER" id="PTHR11061:SF49">
    <property type="entry name" value="23S RRNA (URACIL(1939)-C(5))-METHYLTRANSFERASE RLMD"/>
    <property type="match status" value="1"/>
</dbReference>